<keyword evidence="2 3" id="KW-0175">Coiled coil</keyword>
<dbReference type="InterPro" id="IPR002957">
    <property type="entry name" value="Keratin_I"/>
</dbReference>
<reference evidence="5 6" key="1">
    <citation type="submission" date="2021-06" db="EMBL/GenBank/DDBJ databases">
        <title>Chromosome-level genome assembly of the red-tail catfish (Hemibagrus wyckioides).</title>
        <authorList>
            <person name="Shao F."/>
        </authorList>
    </citation>
    <scope>NUCLEOTIDE SEQUENCE [LARGE SCALE GENOMIC DNA]</scope>
    <source>
        <strain evidence="5">EC202008001</strain>
        <tissue evidence="5">Blood</tissue>
    </source>
</reference>
<proteinExistence type="predicted"/>
<dbReference type="GO" id="GO:0005882">
    <property type="term" value="C:intermediate filament"/>
    <property type="evidence" value="ECO:0007669"/>
    <property type="project" value="UniProtKB-KW"/>
</dbReference>
<feature type="coiled-coil region" evidence="3">
    <location>
        <begin position="1"/>
        <end position="35"/>
    </location>
</feature>
<name>A0A9D3NSZ1_9TELE</name>
<dbReference type="InterPro" id="IPR039008">
    <property type="entry name" value="IF_rod_dom"/>
</dbReference>
<comment type="caution">
    <text evidence="5">The sequence shown here is derived from an EMBL/GenBank/DDBJ whole genome shotgun (WGS) entry which is preliminary data.</text>
</comment>
<dbReference type="GO" id="GO:0005198">
    <property type="term" value="F:structural molecule activity"/>
    <property type="evidence" value="ECO:0007669"/>
    <property type="project" value="InterPro"/>
</dbReference>
<organism evidence="5 6">
    <name type="scientific">Hemibagrus wyckioides</name>
    <dbReference type="NCBI Taxonomy" id="337641"/>
    <lineage>
        <taxon>Eukaryota</taxon>
        <taxon>Metazoa</taxon>
        <taxon>Chordata</taxon>
        <taxon>Craniata</taxon>
        <taxon>Vertebrata</taxon>
        <taxon>Euteleostomi</taxon>
        <taxon>Actinopterygii</taxon>
        <taxon>Neopterygii</taxon>
        <taxon>Teleostei</taxon>
        <taxon>Ostariophysi</taxon>
        <taxon>Siluriformes</taxon>
        <taxon>Bagridae</taxon>
        <taxon>Hemibagrus</taxon>
    </lineage>
</organism>
<dbReference type="Gene3D" id="1.20.5.1160">
    <property type="entry name" value="Vasodilator-stimulated phosphoprotein"/>
    <property type="match status" value="1"/>
</dbReference>
<feature type="coiled-coil region" evidence="3">
    <location>
        <begin position="220"/>
        <end position="307"/>
    </location>
</feature>
<keyword evidence="1" id="KW-0403">Intermediate filament</keyword>
<dbReference type="SMART" id="SM01391">
    <property type="entry name" value="Filament"/>
    <property type="match status" value="1"/>
</dbReference>
<dbReference type="OrthoDB" id="2441647at2759"/>
<dbReference type="PANTHER" id="PTHR23239">
    <property type="entry name" value="INTERMEDIATE FILAMENT"/>
    <property type="match status" value="1"/>
</dbReference>
<keyword evidence="6" id="KW-1185">Reference proteome</keyword>
<dbReference type="EMBL" id="JAHKSW010000010">
    <property type="protein sequence ID" value="KAG7327704.1"/>
    <property type="molecule type" value="Genomic_DNA"/>
</dbReference>
<dbReference type="AlphaFoldDB" id="A0A9D3NSZ1"/>
<evidence type="ECO:0000256" key="2">
    <source>
        <dbReference type="ARBA" id="ARBA00023054"/>
    </source>
</evidence>
<dbReference type="Proteomes" id="UP000824219">
    <property type="component" value="Linkage Group LG10"/>
</dbReference>
<evidence type="ECO:0000256" key="1">
    <source>
        <dbReference type="ARBA" id="ARBA00022754"/>
    </source>
</evidence>
<feature type="coiled-coil region" evidence="3">
    <location>
        <begin position="107"/>
        <end position="134"/>
    </location>
</feature>
<sequence length="369" mass="43113">MQNLNTRLASYMDKVVSLERANLKLEQQIKEFYESKSSISRKDLSKYYVIMEDLQKQIISRAAEKQQVLLQLDNASLAASDFNIKFETERSMRLNVEADLTRLRAFLENAEVATKNLEIQILGLNEELQFLKKSHEEELHMVRSQKSDSVDVQVDCGPAVNLDKELEEMREQYEALILKNRKQVEQWFQSKVKTLNTEALQSHTEITTSQKAHSDLKKTYQSLEIEINGFHTQIQSLQKDVVQVSARYSEQLSHLQVYIDRLQTEVQQITANMQQQAMEYQQLLDIKMRLELEIQEYRRLLEGELHEYRIQEIDTSKTTTVTETVVVETQEKEEEKHLHQKRVKIIMEELVDGVVVSTSVDEKVEDLSS</sequence>
<evidence type="ECO:0000259" key="4">
    <source>
        <dbReference type="PROSITE" id="PS51842"/>
    </source>
</evidence>
<dbReference type="PANTHER" id="PTHR23239:SF180">
    <property type="entry name" value="KERATIN, TYPE I CYTOSKELETAL 17"/>
    <property type="match status" value="1"/>
</dbReference>
<dbReference type="PRINTS" id="PR01248">
    <property type="entry name" value="TYPE1KERATIN"/>
</dbReference>
<evidence type="ECO:0000313" key="5">
    <source>
        <dbReference type="EMBL" id="KAG7327704.1"/>
    </source>
</evidence>
<feature type="coiled-coil region" evidence="3">
    <location>
        <begin position="159"/>
        <end position="186"/>
    </location>
</feature>
<dbReference type="Gene3D" id="1.20.5.500">
    <property type="entry name" value="Single helix bin"/>
    <property type="match status" value="1"/>
</dbReference>
<dbReference type="Gene3D" id="1.20.5.170">
    <property type="match status" value="1"/>
</dbReference>
<dbReference type="SUPFAM" id="SSF64593">
    <property type="entry name" value="Intermediate filament protein, coiled coil region"/>
    <property type="match status" value="2"/>
</dbReference>
<accession>A0A9D3NSZ1</accession>
<evidence type="ECO:0000313" key="6">
    <source>
        <dbReference type="Proteomes" id="UP000824219"/>
    </source>
</evidence>
<feature type="domain" description="IF rod" evidence="4">
    <location>
        <begin position="1"/>
        <end position="308"/>
    </location>
</feature>
<dbReference type="Pfam" id="PF00038">
    <property type="entry name" value="Filament"/>
    <property type="match status" value="1"/>
</dbReference>
<dbReference type="PROSITE" id="PS51842">
    <property type="entry name" value="IF_ROD_2"/>
    <property type="match status" value="1"/>
</dbReference>
<protein>
    <recommendedName>
        <fullName evidence="4">IF rod domain-containing protein</fullName>
    </recommendedName>
</protein>
<gene>
    <name evidence="5" type="ORF">KOW79_009310</name>
</gene>
<evidence type="ECO:0000256" key="3">
    <source>
        <dbReference type="SAM" id="Coils"/>
    </source>
</evidence>